<comment type="similarity">
    <text evidence="2 10">Belongs to the purine nucleoside phosphorylase YfiH/LACC1 family.</text>
</comment>
<dbReference type="InterPro" id="IPR003730">
    <property type="entry name" value="Cu_polyphenol_OxRdtase"/>
</dbReference>
<dbReference type="Proteomes" id="UP000366819">
    <property type="component" value="Unassembled WGS sequence"/>
</dbReference>
<comment type="catalytic activity">
    <reaction evidence="1">
        <text>inosine + phosphate = alpha-D-ribose 1-phosphate + hypoxanthine</text>
        <dbReference type="Rhea" id="RHEA:27646"/>
        <dbReference type="ChEBI" id="CHEBI:17368"/>
        <dbReference type="ChEBI" id="CHEBI:17596"/>
        <dbReference type="ChEBI" id="CHEBI:43474"/>
        <dbReference type="ChEBI" id="CHEBI:57720"/>
        <dbReference type="EC" id="2.4.2.1"/>
    </reaction>
    <physiologicalReaction direction="left-to-right" evidence="1">
        <dbReference type="Rhea" id="RHEA:27647"/>
    </physiologicalReaction>
</comment>
<dbReference type="GO" id="GO:0016787">
    <property type="term" value="F:hydrolase activity"/>
    <property type="evidence" value="ECO:0007669"/>
    <property type="project" value="UniProtKB-KW"/>
</dbReference>
<proteinExistence type="inferred from homology"/>
<keyword evidence="3" id="KW-0808">Transferase</keyword>
<evidence type="ECO:0000256" key="6">
    <source>
        <dbReference type="ARBA" id="ARBA00022833"/>
    </source>
</evidence>
<reference evidence="11 12" key="1">
    <citation type="submission" date="2019-08" db="EMBL/GenBank/DDBJ databases">
        <authorList>
            <person name="Peeters C."/>
        </authorList>
    </citation>
    <scope>NUCLEOTIDE SEQUENCE [LARGE SCALE GENOMIC DNA]</scope>
    <source>
        <strain evidence="11 12">LMG 31011</strain>
    </source>
</reference>
<evidence type="ECO:0000313" key="11">
    <source>
        <dbReference type="EMBL" id="VVD73173.1"/>
    </source>
</evidence>
<dbReference type="Gene3D" id="3.60.140.10">
    <property type="entry name" value="CNF1/YfiH-like putative cysteine hydrolases"/>
    <property type="match status" value="1"/>
</dbReference>
<keyword evidence="5" id="KW-0378">Hydrolase</keyword>
<organism evidence="11 12">
    <name type="scientific">Pandoraea aquatica</name>
    <dbReference type="NCBI Taxonomy" id="2508290"/>
    <lineage>
        <taxon>Bacteria</taxon>
        <taxon>Pseudomonadati</taxon>
        <taxon>Pseudomonadota</taxon>
        <taxon>Betaproteobacteria</taxon>
        <taxon>Burkholderiales</taxon>
        <taxon>Burkholderiaceae</taxon>
        <taxon>Pandoraea</taxon>
    </lineage>
</organism>
<protein>
    <recommendedName>
        <fullName evidence="10">Purine nucleoside phosphorylase</fullName>
    </recommendedName>
</protein>
<evidence type="ECO:0000256" key="9">
    <source>
        <dbReference type="ARBA" id="ARBA00049893"/>
    </source>
</evidence>
<keyword evidence="6" id="KW-0862">Zinc</keyword>
<dbReference type="PANTHER" id="PTHR30616">
    <property type="entry name" value="UNCHARACTERIZED PROTEIN YFIH"/>
    <property type="match status" value="1"/>
</dbReference>
<dbReference type="GO" id="GO:0017061">
    <property type="term" value="F:S-methyl-5-thioadenosine phosphorylase activity"/>
    <property type="evidence" value="ECO:0007669"/>
    <property type="project" value="UniProtKB-EC"/>
</dbReference>
<dbReference type="CDD" id="cd16833">
    <property type="entry name" value="YfiH"/>
    <property type="match status" value="1"/>
</dbReference>
<gene>
    <name evidence="11" type="ORF">PAQ31011_00719</name>
</gene>
<evidence type="ECO:0000256" key="7">
    <source>
        <dbReference type="ARBA" id="ARBA00047989"/>
    </source>
</evidence>
<keyword evidence="12" id="KW-1185">Reference proteome</keyword>
<dbReference type="Pfam" id="PF02578">
    <property type="entry name" value="Cu-oxidase_4"/>
    <property type="match status" value="1"/>
</dbReference>
<comment type="catalytic activity">
    <reaction evidence="8">
        <text>adenosine + phosphate = alpha-D-ribose 1-phosphate + adenine</text>
        <dbReference type="Rhea" id="RHEA:27642"/>
        <dbReference type="ChEBI" id="CHEBI:16335"/>
        <dbReference type="ChEBI" id="CHEBI:16708"/>
        <dbReference type="ChEBI" id="CHEBI:43474"/>
        <dbReference type="ChEBI" id="CHEBI:57720"/>
        <dbReference type="EC" id="2.4.2.1"/>
    </reaction>
    <physiologicalReaction direction="left-to-right" evidence="8">
        <dbReference type="Rhea" id="RHEA:27643"/>
    </physiologicalReaction>
</comment>
<evidence type="ECO:0000256" key="1">
    <source>
        <dbReference type="ARBA" id="ARBA00000553"/>
    </source>
</evidence>
<accession>A0A5E4SDJ5</accession>
<evidence type="ECO:0000256" key="10">
    <source>
        <dbReference type="RuleBase" id="RU361274"/>
    </source>
</evidence>
<evidence type="ECO:0000256" key="5">
    <source>
        <dbReference type="ARBA" id="ARBA00022801"/>
    </source>
</evidence>
<comment type="catalytic activity">
    <reaction evidence="9">
        <text>S-methyl-5'-thioadenosine + phosphate = 5-(methylsulfanyl)-alpha-D-ribose 1-phosphate + adenine</text>
        <dbReference type="Rhea" id="RHEA:11852"/>
        <dbReference type="ChEBI" id="CHEBI:16708"/>
        <dbReference type="ChEBI" id="CHEBI:17509"/>
        <dbReference type="ChEBI" id="CHEBI:43474"/>
        <dbReference type="ChEBI" id="CHEBI:58533"/>
        <dbReference type="EC" id="2.4.2.28"/>
    </reaction>
    <physiologicalReaction direction="left-to-right" evidence="9">
        <dbReference type="Rhea" id="RHEA:11853"/>
    </physiologicalReaction>
</comment>
<sequence length="286" mass="29884">MTSSLPEQDSKFDSAQDTMPADWIVPDWPAPANVRAVFTTRAGGVSQGPQATFNLGYKADDDPEAVRTNRALLAARTGVPSAWVAQVHGPRVVDALAAFDAVNAGEPLQADASATDAVGLASTIMVADCLPVLLCDAQGRAVAAAHAGWRGLCAGVIEQTVQALRSRLQKSGQNDGDDGAQVIAWLGPCIGPTAFEVGPEVREAFLGAATPQERDATAAAFVPHGDPDAGKSLADLCALARLRLAREGVTSVSGGTWCTVGDPARFYSYRRDRTTGRMAALVWRVS</sequence>
<evidence type="ECO:0000256" key="2">
    <source>
        <dbReference type="ARBA" id="ARBA00007353"/>
    </source>
</evidence>
<dbReference type="InterPro" id="IPR011324">
    <property type="entry name" value="Cytotoxic_necrot_fac-like_cat"/>
</dbReference>
<dbReference type="PANTHER" id="PTHR30616:SF2">
    <property type="entry name" value="PURINE NUCLEOSIDE PHOSPHORYLASE LACC1"/>
    <property type="match status" value="1"/>
</dbReference>
<evidence type="ECO:0000256" key="4">
    <source>
        <dbReference type="ARBA" id="ARBA00022723"/>
    </source>
</evidence>
<evidence type="ECO:0000256" key="8">
    <source>
        <dbReference type="ARBA" id="ARBA00048968"/>
    </source>
</evidence>
<dbReference type="InterPro" id="IPR038371">
    <property type="entry name" value="Cu_polyphenol_OxRdtase_sf"/>
</dbReference>
<dbReference type="SUPFAM" id="SSF64438">
    <property type="entry name" value="CNF1/YfiH-like putative cysteine hydrolases"/>
    <property type="match status" value="1"/>
</dbReference>
<dbReference type="GO" id="GO:0005507">
    <property type="term" value="F:copper ion binding"/>
    <property type="evidence" value="ECO:0007669"/>
    <property type="project" value="TreeGrafter"/>
</dbReference>
<name>A0A5E4SDJ5_9BURK</name>
<dbReference type="AlphaFoldDB" id="A0A5E4SDJ5"/>
<keyword evidence="4" id="KW-0479">Metal-binding</keyword>
<dbReference type="EMBL" id="CABPSN010000001">
    <property type="protein sequence ID" value="VVD73173.1"/>
    <property type="molecule type" value="Genomic_DNA"/>
</dbReference>
<evidence type="ECO:0000256" key="3">
    <source>
        <dbReference type="ARBA" id="ARBA00022679"/>
    </source>
</evidence>
<comment type="catalytic activity">
    <reaction evidence="7">
        <text>adenosine + H2O + H(+) = inosine + NH4(+)</text>
        <dbReference type="Rhea" id="RHEA:24408"/>
        <dbReference type="ChEBI" id="CHEBI:15377"/>
        <dbReference type="ChEBI" id="CHEBI:15378"/>
        <dbReference type="ChEBI" id="CHEBI:16335"/>
        <dbReference type="ChEBI" id="CHEBI:17596"/>
        <dbReference type="ChEBI" id="CHEBI:28938"/>
        <dbReference type="EC" id="3.5.4.4"/>
    </reaction>
    <physiologicalReaction direction="left-to-right" evidence="7">
        <dbReference type="Rhea" id="RHEA:24409"/>
    </physiologicalReaction>
</comment>
<dbReference type="NCBIfam" id="TIGR00726">
    <property type="entry name" value="peptidoglycan editing factor PgeF"/>
    <property type="match status" value="1"/>
</dbReference>
<evidence type="ECO:0000313" key="12">
    <source>
        <dbReference type="Proteomes" id="UP000366819"/>
    </source>
</evidence>